<keyword evidence="3" id="KW-1185">Reference proteome</keyword>
<feature type="transmembrane region" description="Helical" evidence="1">
    <location>
        <begin position="184"/>
        <end position="207"/>
    </location>
</feature>
<protein>
    <submittedName>
        <fullName evidence="2">Uncharacterized protein</fullName>
    </submittedName>
</protein>
<dbReference type="RefSeq" id="WP_345399313.1">
    <property type="nucleotide sequence ID" value="NZ_BAABHG010000010.1"/>
</dbReference>
<feature type="transmembrane region" description="Helical" evidence="1">
    <location>
        <begin position="20"/>
        <end position="40"/>
    </location>
</feature>
<evidence type="ECO:0000313" key="3">
    <source>
        <dbReference type="Proteomes" id="UP001597419"/>
    </source>
</evidence>
<accession>A0ABW5GVS0</accession>
<gene>
    <name evidence="2" type="ORF">ACFSYJ_40625</name>
</gene>
<feature type="transmembrane region" description="Helical" evidence="1">
    <location>
        <begin position="111"/>
        <end position="129"/>
    </location>
</feature>
<keyword evidence="1" id="KW-0812">Transmembrane</keyword>
<dbReference type="EMBL" id="JBHUKU010000028">
    <property type="protein sequence ID" value="MFD2464980.1"/>
    <property type="molecule type" value="Genomic_DNA"/>
</dbReference>
<comment type="caution">
    <text evidence="2">The sequence shown here is derived from an EMBL/GenBank/DDBJ whole genome shotgun (WGS) entry which is preliminary data.</text>
</comment>
<reference evidence="3" key="1">
    <citation type="journal article" date="2019" name="Int. J. Syst. Evol. Microbiol.">
        <title>The Global Catalogue of Microorganisms (GCM) 10K type strain sequencing project: providing services to taxonomists for standard genome sequencing and annotation.</title>
        <authorList>
            <consortium name="The Broad Institute Genomics Platform"/>
            <consortium name="The Broad Institute Genome Sequencing Center for Infectious Disease"/>
            <person name="Wu L."/>
            <person name="Ma J."/>
        </authorList>
    </citation>
    <scope>NUCLEOTIDE SEQUENCE [LARGE SCALE GENOMIC DNA]</scope>
    <source>
        <strain evidence="3">CGMCC 4.7643</strain>
    </source>
</reference>
<keyword evidence="1" id="KW-0472">Membrane</keyword>
<name>A0ABW5GVS0_9PSEU</name>
<feature type="transmembrane region" description="Helical" evidence="1">
    <location>
        <begin position="213"/>
        <end position="233"/>
    </location>
</feature>
<organism evidence="2 3">
    <name type="scientific">Amycolatopsis samaneae</name>
    <dbReference type="NCBI Taxonomy" id="664691"/>
    <lineage>
        <taxon>Bacteria</taxon>
        <taxon>Bacillati</taxon>
        <taxon>Actinomycetota</taxon>
        <taxon>Actinomycetes</taxon>
        <taxon>Pseudonocardiales</taxon>
        <taxon>Pseudonocardiaceae</taxon>
        <taxon>Amycolatopsis</taxon>
    </lineage>
</organism>
<evidence type="ECO:0000256" key="1">
    <source>
        <dbReference type="SAM" id="Phobius"/>
    </source>
</evidence>
<sequence length="251" mass="26672">MLERLSTLPREAPGTWFPGRYVGGGALILAPPIWFAGFLLRYLGLHGGQFTDAELDAFAELPFAAPARLTSYVRDPALVTAGDALFVLGAILLFPAAVTLAHLAASRCPKLAAWGGTLFVFGLFARAYFAGADQTGFRLIAENGLDDTVRSIMAGYADIAYGPWRVPVTASFGQYVGGLLLGLALWRSGVFGTGRTLVFLASVTIWVGVLKEAVVPDLVFTGLLALVLVPLGIRVLRDRLAGPVAPKPLSW</sequence>
<keyword evidence="1" id="KW-1133">Transmembrane helix</keyword>
<proteinExistence type="predicted"/>
<feature type="transmembrane region" description="Helical" evidence="1">
    <location>
        <begin position="84"/>
        <end position="105"/>
    </location>
</feature>
<dbReference type="Proteomes" id="UP001597419">
    <property type="component" value="Unassembled WGS sequence"/>
</dbReference>
<evidence type="ECO:0000313" key="2">
    <source>
        <dbReference type="EMBL" id="MFD2464980.1"/>
    </source>
</evidence>